<protein>
    <submittedName>
        <fullName evidence="3">Alpha-aminoadipate--LysW ligase LysX</fullName>
        <ecNumber evidence="3">6.3.2.-</ecNumber>
    </submittedName>
</protein>
<dbReference type="GO" id="GO:0009432">
    <property type="term" value="P:SOS response"/>
    <property type="evidence" value="ECO:0007669"/>
    <property type="project" value="TreeGrafter"/>
</dbReference>
<dbReference type="EMBL" id="CP036267">
    <property type="protein sequence ID" value="QDT32900.1"/>
    <property type="molecule type" value="Genomic_DNA"/>
</dbReference>
<dbReference type="InterPro" id="IPR025839">
    <property type="entry name" value="RLAN_dom"/>
</dbReference>
<dbReference type="EC" id="6.3.2.-" evidence="3"/>
<accession>A0A517QMN1</accession>
<gene>
    <name evidence="3" type="primary">lysX</name>
    <name evidence="3" type="ORF">Mal48_21480</name>
</gene>
<dbReference type="SUPFAM" id="SSF56059">
    <property type="entry name" value="Glutathione synthetase ATP-binding domain-like"/>
    <property type="match status" value="1"/>
</dbReference>
<dbReference type="InterPro" id="IPR013815">
    <property type="entry name" value="ATP_grasp_subdomain_1"/>
</dbReference>
<dbReference type="InterPro" id="IPR013651">
    <property type="entry name" value="ATP-grasp_RimK-type"/>
</dbReference>
<dbReference type="GO" id="GO:0005737">
    <property type="term" value="C:cytoplasm"/>
    <property type="evidence" value="ECO:0007669"/>
    <property type="project" value="TreeGrafter"/>
</dbReference>
<dbReference type="GO" id="GO:0046872">
    <property type="term" value="F:metal ion binding"/>
    <property type="evidence" value="ECO:0007669"/>
    <property type="project" value="InterPro"/>
</dbReference>
<dbReference type="GO" id="GO:0005524">
    <property type="term" value="F:ATP binding"/>
    <property type="evidence" value="ECO:0007669"/>
    <property type="project" value="UniProtKB-UniRule"/>
</dbReference>
<evidence type="ECO:0000256" key="1">
    <source>
        <dbReference type="PROSITE-ProRule" id="PRU00409"/>
    </source>
</evidence>
<keyword evidence="1" id="KW-0067">ATP-binding</keyword>
<dbReference type="OrthoDB" id="9800957at2"/>
<dbReference type="PANTHER" id="PTHR21621">
    <property type="entry name" value="RIBOSOMAL PROTEIN S6 MODIFICATION PROTEIN"/>
    <property type="match status" value="1"/>
</dbReference>
<dbReference type="Pfam" id="PF14401">
    <property type="entry name" value="RLAN"/>
    <property type="match status" value="1"/>
</dbReference>
<dbReference type="InterPro" id="IPR011761">
    <property type="entry name" value="ATP-grasp"/>
</dbReference>
<dbReference type="KEGG" id="tpol:Mal48_21480"/>
<evidence type="ECO:0000313" key="4">
    <source>
        <dbReference type="Proteomes" id="UP000315724"/>
    </source>
</evidence>
<evidence type="ECO:0000259" key="2">
    <source>
        <dbReference type="PROSITE" id="PS50975"/>
    </source>
</evidence>
<keyword evidence="1" id="KW-0547">Nucleotide-binding</keyword>
<dbReference type="Proteomes" id="UP000315724">
    <property type="component" value="Chromosome"/>
</dbReference>
<dbReference type="PROSITE" id="PS50975">
    <property type="entry name" value="ATP_GRASP"/>
    <property type="match status" value="1"/>
</dbReference>
<organism evidence="3 4">
    <name type="scientific">Thalassoglobus polymorphus</name>
    <dbReference type="NCBI Taxonomy" id="2527994"/>
    <lineage>
        <taxon>Bacteria</taxon>
        <taxon>Pseudomonadati</taxon>
        <taxon>Planctomycetota</taxon>
        <taxon>Planctomycetia</taxon>
        <taxon>Planctomycetales</taxon>
        <taxon>Planctomycetaceae</taxon>
        <taxon>Thalassoglobus</taxon>
    </lineage>
</organism>
<dbReference type="AlphaFoldDB" id="A0A517QMN1"/>
<feature type="domain" description="ATP-grasp" evidence="2">
    <location>
        <begin position="287"/>
        <end position="481"/>
    </location>
</feature>
<keyword evidence="4" id="KW-1185">Reference proteome</keyword>
<dbReference type="RefSeq" id="WP_145198521.1">
    <property type="nucleotide sequence ID" value="NZ_CP036267.1"/>
</dbReference>
<keyword evidence="3" id="KW-0436">Ligase</keyword>
<name>A0A517QMN1_9PLAN</name>
<sequence length="488" mass="55627">MPTLIVSDSTKDWELEIPEVEKVEAWRYLTDPEFANRRNVRLYNLCRSMKYQSTGYYVSLLAEARGHKPLPGVIALQDLKSPAMLRFVGDELDELIQKSLEPLLSDQFELSVYFGCNMAKRYERLARHLFNMVPVPLLRFRFVKNKTWQIRSVKALGTNDLTEGHHEFVTEAALKHFTKSFRSRPKTKRLRFDLAILHDPNEGANSPSNEGALKKFVKAAESVGLSADLITKDDSGSLLEYDGLFIRQTTAVNHFTYRLARRAASEGLVVIDDPVSIARCTNKVYLAELMTYHKIPTPQTLVVHRDNMHEIGPTLGFPCVLKKPDSAFSQGVVKVKNQKELEERLAEFLTESELIVAQQFLPTTFDWRIGVLDQRAIFACQYYMAPGHWQIIQQEKDGRGRYGKSKTIPVELAPRKAVQMAIKAANLIGDGLYGVDVKESDGKFTLIEVNDNPNIDSGCEDEILRDELYRKIMESFLKRIEQKKSAIH</sequence>
<dbReference type="Gene3D" id="3.30.470.20">
    <property type="entry name" value="ATP-grasp fold, B domain"/>
    <property type="match status" value="1"/>
</dbReference>
<reference evidence="3 4" key="1">
    <citation type="submission" date="2019-02" db="EMBL/GenBank/DDBJ databases">
        <title>Deep-cultivation of Planctomycetes and their phenomic and genomic characterization uncovers novel biology.</title>
        <authorList>
            <person name="Wiegand S."/>
            <person name="Jogler M."/>
            <person name="Boedeker C."/>
            <person name="Pinto D."/>
            <person name="Vollmers J."/>
            <person name="Rivas-Marin E."/>
            <person name="Kohn T."/>
            <person name="Peeters S.H."/>
            <person name="Heuer A."/>
            <person name="Rast P."/>
            <person name="Oberbeckmann S."/>
            <person name="Bunk B."/>
            <person name="Jeske O."/>
            <person name="Meyerdierks A."/>
            <person name="Storesund J.E."/>
            <person name="Kallscheuer N."/>
            <person name="Luecker S."/>
            <person name="Lage O.M."/>
            <person name="Pohl T."/>
            <person name="Merkel B.J."/>
            <person name="Hornburger P."/>
            <person name="Mueller R.-W."/>
            <person name="Bruemmer F."/>
            <person name="Labrenz M."/>
            <person name="Spormann A.M."/>
            <person name="Op den Camp H."/>
            <person name="Overmann J."/>
            <person name="Amann R."/>
            <person name="Jetten M.S.M."/>
            <person name="Mascher T."/>
            <person name="Medema M.H."/>
            <person name="Devos D.P."/>
            <person name="Kaster A.-K."/>
            <person name="Ovreas L."/>
            <person name="Rohde M."/>
            <person name="Galperin M.Y."/>
            <person name="Jogler C."/>
        </authorList>
    </citation>
    <scope>NUCLEOTIDE SEQUENCE [LARGE SCALE GENOMIC DNA]</scope>
    <source>
        <strain evidence="3 4">Mal48</strain>
    </source>
</reference>
<dbReference type="PANTHER" id="PTHR21621:SF0">
    <property type="entry name" value="BETA-CITRYLGLUTAMATE SYNTHASE B-RELATED"/>
    <property type="match status" value="1"/>
</dbReference>
<proteinExistence type="predicted"/>
<dbReference type="Gene3D" id="3.30.1490.20">
    <property type="entry name" value="ATP-grasp fold, A domain"/>
    <property type="match status" value="1"/>
</dbReference>
<evidence type="ECO:0000313" key="3">
    <source>
        <dbReference type="EMBL" id="QDT32900.1"/>
    </source>
</evidence>
<dbReference type="GO" id="GO:0018169">
    <property type="term" value="F:ribosomal S6-glutamic acid ligase activity"/>
    <property type="evidence" value="ECO:0007669"/>
    <property type="project" value="TreeGrafter"/>
</dbReference>
<dbReference type="Pfam" id="PF08443">
    <property type="entry name" value="RimK"/>
    <property type="match status" value="1"/>
</dbReference>